<reference evidence="1 3" key="1">
    <citation type="submission" date="2016-10" db="EMBL/GenBank/DDBJ databases">
        <title>Draft genome sequences of four alkaliphilic bacteria belonging to the Anaerobacillus genus.</title>
        <authorList>
            <person name="Bassil N.M."/>
            <person name="Lloyd J.R."/>
        </authorList>
    </citation>
    <scope>NUCLEOTIDE SEQUENCE [LARGE SCALE GENOMIC DNA]</scope>
    <source>
        <strain evidence="1 3">NB2006</strain>
    </source>
</reference>
<dbReference type="Pfam" id="PF14165">
    <property type="entry name" value="YtzH"/>
    <property type="match status" value="1"/>
</dbReference>
<dbReference type="EMBL" id="CP063356">
    <property type="protein sequence ID" value="QOY33819.1"/>
    <property type="molecule type" value="Genomic_DNA"/>
</dbReference>
<evidence type="ECO:0000313" key="3">
    <source>
        <dbReference type="Proteomes" id="UP000180175"/>
    </source>
</evidence>
<keyword evidence="3" id="KW-1185">Reference proteome</keyword>
<evidence type="ECO:0000313" key="1">
    <source>
        <dbReference type="EMBL" id="OIJ03515.1"/>
    </source>
</evidence>
<dbReference type="AlphaFoldDB" id="A0A1S2KVY6"/>
<accession>A0A1S2KVY6</accession>
<sequence>MDYQDQLTLLADILKNQQQSGFGTTDEFSQIHRLAKDLQGQENLNENMQQTLANITDYCANGNCAENGQQINQWIQSINEITVPFPHE</sequence>
<dbReference type="RefSeq" id="WP_071319580.1">
    <property type="nucleotide sequence ID" value="NZ_CP063356.2"/>
</dbReference>
<dbReference type="KEGG" id="aia:AWH56_013735"/>
<dbReference type="Proteomes" id="UP000180175">
    <property type="component" value="Chromosome"/>
</dbReference>
<gene>
    <name evidence="2" type="ORF">AWH56_013735</name>
    <name evidence="1" type="ORF">AWH56_24735</name>
</gene>
<dbReference type="EMBL" id="LQXD01000211">
    <property type="protein sequence ID" value="OIJ03515.1"/>
    <property type="molecule type" value="Genomic_DNA"/>
</dbReference>
<name>A0A1S2KVY6_9BACI</name>
<organism evidence="1 3">
    <name type="scientific">Anaerobacillus isosaccharinicus</name>
    <dbReference type="NCBI Taxonomy" id="1532552"/>
    <lineage>
        <taxon>Bacteria</taxon>
        <taxon>Bacillati</taxon>
        <taxon>Bacillota</taxon>
        <taxon>Bacilli</taxon>
        <taxon>Bacillales</taxon>
        <taxon>Bacillaceae</taxon>
        <taxon>Anaerobacillus</taxon>
    </lineage>
</organism>
<reference evidence="2 3" key="3">
    <citation type="journal article" date="2019" name="Int. J. Syst. Evol. Microbiol.">
        <title>Anaerobacillus isosaccharinicus sp. nov., an alkaliphilic bacterium which degrades isosaccharinic acid.</title>
        <authorList>
            <person name="Bassil N.M."/>
            <person name="Lloyd J.R."/>
        </authorList>
    </citation>
    <scope>NUCLEOTIDE SEQUENCE [LARGE SCALE GENOMIC DNA]</scope>
    <source>
        <strain evidence="2 3">NB2006</strain>
    </source>
</reference>
<dbReference type="InterPro" id="IPR025547">
    <property type="entry name" value="YtzH"/>
</dbReference>
<protein>
    <submittedName>
        <fullName evidence="1">Uncharacterized protein</fullName>
    </submittedName>
</protein>
<reference evidence="2 3" key="2">
    <citation type="journal article" date="2017" name="Genome Announc.">
        <title>Draft Genome Sequences of Four Alkaliphilic Bacteria Belonging to the Anaerobacillus Genus.</title>
        <authorList>
            <person name="Bassil N.M."/>
            <person name="Lloyd J.R."/>
        </authorList>
    </citation>
    <scope>NUCLEOTIDE SEQUENCE [LARGE SCALE GENOMIC DNA]</scope>
    <source>
        <strain evidence="2 3">NB2006</strain>
    </source>
</reference>
<evidence type="ECO:0000313" key="2">
    <source>
        <dbReference type="EMBL" id="QOY33819.1"/>
    </source>
</evidence>
<reference evidence="2" key="4">
    <citation type="submission" date="2020-10" db="EMBL/GenBank/DDBJ databases">
        <authorList>
            <person name="Bassil N.M."/>
            <person name="Lloyd J.R."/>
        </authorList>
    </citation>
    <scope>NUCLEOTIDE SEQUENCE</scope>
    <source>
        <strain evidence="2">NB2006</strain>
    </source>
</reference>
<dbReference type="OrthoDB" id="2968867at2"/>
<proteinExistence type="predicted"/>